<dbReference type="PANTHER" id="PTHR35604:SF2">
    <property type="entry name" value="TRANSPOSASE INSH FOR INSERTION SEQUENCE ELEMENT IS5A-RELATED"/>
    <property type="match status" value="1"/>
</dbReference>
<feature type="domain" description="Transposase IS4-like" evidence="5">
    <location>
        <begin position="206"/>
        <end position="350"/>
    </location>
</feature>
<feature type="region of interest" description="Disordered" evidence="4">
    <location>
        <begin position="160"/>
        <end position="203"/>
    </location>
</feature>
<accession>H5SLU0</accession>
<feature type="domain" description="Transposase InsH N-terminal" evidence="6">
    <location>
        <begin position="18"/>
        <end position="114"/>
    </location>
</feature>
<name>H5SLU0_9ZZZZ</name>
<dbReference type="InterPro" id="IPR008490">
    <property type="entry name" value="Transposase_InsH_N"/>
</dbReference>
<dbReference type="AlphaFoldDB" id="H5SLU0"/>
<dbReference type="InterPro" id="IPR002559">
    <property type="entry name" value="Transposase_11"/>
</dbReference>
<evidence type="ECO:0000259" key="5">
    <source>
        <dbReference type="Pfam" id="PF01609"/>
    </source>
</evidence>
<dbReference type="EMBL" id="AP011767">
    <property type="protein sequence ID" value="BAL57126.1"/>
    <property type="molecule type" value="Genomic_DNA"/>
</dbReference>
<gene>
    <name evidence="7" type="ORF">HGMM_F47C12C03</name>
</gene>
<dbReference type="Pfam" id="PF01609">
    <property type="entry name" value="DDE_Tnp_1"/>
    <property type="match status" value="1"/>
</dbReference>
<evidence type="ECO:0000313" key="7">
    <source>
        <dbReference type="EMBL" id="BAL57126.1"/>
    </source>
</evidence>
<evidence type="ECO:0000259" key="6">
    <source>
        <dbReference type="Pfam" id="PF05598"/>
    </source>
</evidence>
<evidence type="ECO:0000256" key="1">
    <source>
        <dbReference type="ARBA" id="ARBA00003544"/>
    </source>
</evidence>
<keyword evidence="2" id="KW-0238">DNA-binding</keyword>
<dbReference type="GO" id="GO:0003677">
    <property type="term" value="F:DNA binding"/>
    <property type="evidence" value="ECO:0007669"/>
    <property type="project" value="UniProtKB-KW"/>
</dbReference>
<keyword evidence="3" id="KW-0233">DNA recombination</keyword>
<dbReference type="InterPro" id="IPR047959">
    <property type="entry name" value="Transpos_IS5"/>
</dbReference>
<sequence>MRGRDLRQDALFSYISPEARVPRDHPLRTVREITDRILRRLSPQLGRLYARTGRPSVPPEQLLRALLLQALYSIRSERLLVEALDYNLLFRWFVGLSLDDPVWDPTTFTKNRQRLLAGEVAQRFFQEVVSEARGLGLLSDEHFTVDSTLLEAWASLKSLQPADPPPPRPARSVKNPSVNFRGQRRSNQTHRSTTDPDARLARRGPGREAKLCYQAHLLVDNRHGLAVAACVTHPSGTADRHAALRLLRTTPPRRYKTLGADRAYDVRSFVQALRAQGITPHIAQNTTRRRSALDRRTTRHRTYHLSQLARPRVEEIFGWLKTTALLRKLRHRGLPLVQWIFTFAAAAYNLVRIRNLCPQLT</sequence>
<dbReference type="GO" id="GO:0006313">
    <property type="term" value="P:DNA transposition"/>
    <property type="evidence" value="ECO:0007669"/>
    <property type="project" value="InterPro"/>
</dbReference>
<dbReference type="NCBIfam" id="NF033581">
    <property type="entry name" value="transpos_IS5_4"/>
    <property type="match status" value="1"/>
</dbReference>
<reference evidence="7" key="1">
    <citation type="journal article" date="2005" name="Environ. Microbiol.">
        <title>Genetic and functional properties of uncultivated thermophilic crenarchaeotes from a subsurface gold mine as revealed by analysis of genome fragments.</title>
        <authorList>
            <person name="Nunoura T."/>
            <person name="Hirayama H."/>
            <person name="Takami H."/>
            <person name="Oida H."/>
            <person name="Nishi S."/>
            <person name="Shimamura S."/>
            <person name="Suzuki Y."/>
            <person name="Inagaki F."/>
            <person name="Takai K."/>
            <person name="Nealson K.H."/>
            <person name="Horikoshi K."/>
        </authorList>
    </citation>
    <scope>NUCLEOTIDE SEQUENCE</scope>
</reference>
<evidence type="ECO:0000256" key="4">
    <source>
        <dbReference type="SAM" id="MobiDB-lite"/>
    </source>
</evidence>
<evidence type="ECO:0000256" key="2">
    <source>
        <dbReference type="ARBA" id="ARBA00023125"/>
    </source>
</evidence>
<reference evidence="7" key="2">
    <citation type="journal article" date="2012" name="PLoS ONE">
        <title>A Deeply Branching Thermophilic Bacterium with an Ancient Acetyl-CoA Pathway Dominates a Subsurface Ecosystem.</title>
        <authorList>
            <person name="Takami H."/>
            <person name="Noguchi H."/>
            <person name="Takaki Y."/>
            <person name="Uchiyama I."/>
            <person name="Toyoda A."/>
            <person name="Nishi S."/>
            <person name="Chee G.-J."/>
            <person name="Arai W."/>
            <person name="Nunoura T."/>
            <person name="Itoh T."/>
            <person name="Hattori M."/>
            <person name="Takai K."/>
        </authorList>
    </citation>
    <scope>NUCLEOTIDE SEQUENCE</scope>
</reference>
<comment type="function">
    <text evidence="1">Involved in the transposition of the insertion sequence IS5.</text>
</comment>
<feature type="compositionally biased region" description="Basic and acidic residues" evidence="4">
    <location>
        <begin position="192"/>
        <end position="203"/>
    </location>
</feature>
<proteinExistence type="predicted"/>
<dbReference type="PANTHER" id="PTHR35604">
    <property type="entry name" value="TRANSPOSASE INSH FOR INSERTION SEQUENCE ELEMENT IS5A-RELATED"/>
    <property type="match status" value="1"/>
</dbReference>
<dbReference type="Pfam" id="PF05598">
    <property type="entry name" value="DUF772"/>
    <property type="match status" value="1"/>
</dbReference>
<organism evidence="7">
    <name type="scientific">uncultured prokaryote</name>
    <dbReference type="NCBI Taxonomy" id="198431"/>
    <lineage>
        <taxon>unclassified sequences</taxon>
        <taxon>environmental samples</taxon>
    </lineage>
</organism>
<evidence type="ECO:0000256" key="3">
    <source>
        <dbReference type="ARBA" id="ARBA00023172"/>
    </source>
</evidence>
<dbReference type="GO" id="GO:0004803">
    <property type="term" value="F:transposase activity"/>
    <property type="evidence" value="ECO:0007669"/>
    <property type="project" value="InterPro"/>
</dbReference>
<protein>
    <submittedName>
        <fullName evidence="7">Transposase</fullName>
    </submittedName>
</protein>